<dbReference type="GO" id="GO:0015935">
    <property type="term" value="C:small ribosomal subunit"/>
    <property type="evidence" value="ECO:0007669"/>
    <property type="project" value="InterPro"/>
</dbReference>
<dbReference type="GO" id="GO:0006412">
    <property type="term" value="P:translation"/>
    <property type="evidence" value="ECO:0007669"/>
    <property type="project" value="UniProtKB-UniRule"/>
</dbReference>
<evidence type="ECO:0000259" key="10">
    <source>
        <dbReference type="SMART" id="SM01390"/>
    </source>
</evidence>
<dbReference type="SMART" id="SM00363">
    <property type="entry name" value="S4"/>
    <property type="match status" value="1"/>
</dbReference>
<evidence type="ECO:0000256" key="6">
    <source>
        <dbReference type="ARBA" id="ARBA00035254"/>
    </source>
</evidence>
<reference evidence="11" key="1">
    <citation type="journal article" date="2015" name="ISME J.">
        <title>Aquifer environment selects for microbial species cohorts in sediment and groundwater.</title>
        <authorList>
            <person name="Hug L.A."/>
            <person name="Thomas B.C."/>
            <person name="Brown C.T."/>
            <person name="Frischkorn K.R."/>
            <person name="Williams K.H."/>
            <person name="Tringe S.G."/>
            <person name="Banfield J.F."/>
        </authorList>
    </citation>
    <scope>NUCLEOTIDE SEQUENCE</scope>
</reference>
<proteinExistence type="inferred from homology"/>
<dbReference type="GO" id="GO:0019843">
    <property type="term" value="F:rRNA binding"/>
    <property type="evidence" value="ECO:0007669"/>
    <property type="project" value="UniProtKB-UniRule"/>
</dbReference>
<dbReference type="InterPro" id="IPR022801">
    <property type="entry name" value="Ribosomal_uS4"/>
</dbReference>
<dbReference type="HAMAP" id="MF_01306_B">
    <property type="entry name" value="Ribosomal_uS4_B"/>
    <property type="match status" value="1"/>
</dbReference>
<dbReference type="PANTHER" id="PTHR11831">
    <property type="entry name" value="30S 40S RIBOSOMAL PROTEIN"/>
    <property type="match status" value="1"/>
</dbReference>
<dbReference type="SUPFAM" id="SSF55174">
    <property type="entry name" value="Alpha-L RNA-binding motif"/>
    <property type="match status" value="1"/>
</dbReference>
<dbReference type="GO" id="GO:0042274">
    <property type="term" value="P:ribosomal small subunit biogenesis"/>
    <property type="evidence" value="ECO:0007669"/>
    <property type="project" value="TreeGrafter"/>
</dbReference>
<dbReference type="PROSITE" id="PS00632">
    <property type="entry name" value="RIBOSOMAL_S4"/>
    <property type="match status" value="1"/>
</dbReference>
<dbReference type="InterPro" id="IPR001912">
    <property type="entry name" value="Ribosomal_uS4_N"/>
</dbReference>
<evidence type="ECO:0000256" key="4">
    <source>
        <dbReference type="ARBA" id="ARBA00022980"/>
    </source>
</evidence>
<dbReference type="NCBIfam" id="TIGR01017">
    <property type="entry name" value="rpsD_bact"/>
    <property type="match status" value="1"/>
</dbReference>
<keyword evidence="3 7" id="KW-0694">RNA-binding</keyword>
<dbReference type="PANTHER" id="PTHR11831:SF4">
    <property type="entry name" value="SMALL RIBOSOMAL SUBUNIT PROTEIN US4M"/>
    <property type="match status" value="1"/>
</dbReference>
<comment type="function">
    <text evidence="7">With S5 and S12 plays an important role in translational accuracy.</text>
</comment>
<dbReference type="GO" id="GO:0003735">
    <property type="term" value="F:structural constituent of ribosome"/>
    <property type="evidence" value="ECO:0007669"/>
    <property type="project" value="InterPro"/>
</dbReference>
<protein>
    <recommendedName>
        <fullName evidence="6 7">Small ribosomal subunit protein uS4</fullName>
    </recommendedName>
</protein>
<dbReference type="InterPro" id="IPR002942">
    <property type="entry name" value="S4_RNA-bd"/>
</dbReference>
<comment type="similarity">
    <text evidence="1 7 8">Belongs to the universal ribosomal protein uS4 family.</text>
</comment>
<dbReference type="InterPro" id="IPR018079">
    <property type="entry name" value="Ribosomal_uS4_CS"/>
</dbReference>
<evidence type="ECO:0000256" key="1">
    <source>
        <dbReference type="ARBA" id="ARBA00007465"/>
    </source>
</evidence>
<dbReference type="Pfam" id="PF01479">
    <property type="entry name" value="S4"/>
    <property type="match status" value="1"/>
</dbReference>
<comment type="subunit">
    <text evidence="7">Part of the 30S ribosomal subunit. Contacts protein S5. The interaction surface between S4 and S5 is involved in control of translational fidelity.</text>
</comment>
<evidence type="ECO:0000259" key="9">
    <source>
        <dbReference type="SMART" id="SM00363"/>
    </source>
</evidence>
<comment type="function">
    <text evidence="7">One of the primary rRNA binding proteins, it binds directly to 16S rRNA where it nucleates assembly of the body of the 30S subunit.</text>
</comment>
<dbReference type="InterPro" id="IPR036986">
    <property type="entry name" value="S4_RNA-bd_sf"/>
</dbReference>
<evidence type="ECO:0000256" key="7">
    <source>
        <dbReference type="HAMAP-Rule" id="MF_01306"/>
    </source>
</evidence>
<evidence type="ECO:0000256" key="8">
    <source>
        <dbReference type="RuleBase" id="RU003699"/>
    </source>
</evidence>
<evidence type="ECO:0000313" key="11">
    <source>
        <dbReference type="EMBL" id="AKQ00969.1"/>
    </source>
</evidence>
<keyword evidence="5 7" id="KW-0687">Ribonucleoprotein</keyword>
<organism evidence="11">
    <name type="scientific">uncultured delta proteobacterium Rifle_16ft_4_minimus_12842</name>
    <dbReference type="NCBI Taxonomy" id="1665174"/>
    <lineage>
        <taxon>Bacteria</taxon>
        <taxon>Deltaproteobacteria</taxon>
        <taxon>environmental samples</taxon>
    </lineage>
</organism>
<evidence type="ECO:0000256" key="5">
    <source>
        <dbReference type="ARBA" id="ARBA00023274"/>
    </source>
</evidence>
<accession>A0A0H4TKE3</accession>
<dbReference type="InterPro" id="IPR005709">
    <property type="entry name" value="Ribosomal_uS4_bac-type"/>
</dbReference>
<dbReference type="NCBIfam" id="NF003717">
    <property type="entry name" value="PRK05327.1"/>
    <property type="match status" value="1"/>
</dbReference>
<dbReference type="SMART" id="SM01390">
    <property type="entry name" value="Ribosomal_S4"/>
    <property type="match status" value="1"/>
</dbReference>
<dbReference type="FunFam" id="1.10.1050.10:FF:000001">
    <property type="entry name" value="30S ribosomal protein S4"/>
    <property type="match status" value="1"/>
</dbReference>
<evidence type="ECO:0000256" key="3">
    <source>
        <dbReference type="ARBA" id="ARBA00022884"/>
    </source>
</evidence>
<evidence type="ECO:0000256" key="2">
    <source>
        <dbReference type="ARBA" id="ARBA00022730"/>
    </source>
</evidence>
<name>A0A0H4TKE3_9DELT</name>
<sequence length="209" mass="24216">MARYTESVCKICRREGSKLFFKAERCFTDKCAFERRAYAPGQHGQGRGKVSEYALQLREKQKVKRVYGLMENQFRNTFKDAERGKGITGENLISLLERRLDNVLYRTGMAGSRTQARLMVTHGYIRINSKKVDIPSLRVKQNDVIEIADKRKKEPRIADNIKSAESRHGVPEWLSLDKDNLKATVVRLPRRDDTTLPMHEQLIVELYSK</sequence>
<dbReference type="Gene3D" id="1.10.1050.10">
    <property type="entry name" value="Ribosomal Protein S4 Delta 41, Chain A, domain 1"/>
    <property type="match status" value="1"/>
</dbReference>
<keyword evidence="4 7" id="KW-0689">Ribosomal protein</keyword>
<dbReference type="EMBL" id="KT006945">
    <property type="protein sequence ID" value="AKQ00969.1"/>
    <property type="molecule type" value="Genomic_DNA"/>
</dbReference>
<feature type="domain" description="RNA-binding S4" evidence="9">
    <location>
        <begin position="98"/>
        <end position="162"/>
    </location>
</feature>
<feature type="domain" description="Small ribosomal subunit protein uS4 N-terminal" evidence="10">
    <location>
        <begin position="3"/>
        <end position="97"/>
    </location>
</feature>
<dbReference type="Pfam" id="PF00163">
    <property type="entry name" value="Ribosomal_S4"/>
    <property type="match status" value="1"/>
</dbReference>
<dbReference type="Gene3D" id="3.10.290.10">
    <property type="entry name" value="RNA-binding S4 domain"/>
    <property type="match status" value="1"/>
</dbReference>
<dbReference type="AlphaFoldDB" id="A0A0H4TKE3"/>
<dbReference type="CDD" id="cd00165">
    <property type="entry name" value="S4"/>
    <property type="match status" value="1"/>
</dbReference>
<dbReference type="FunFam" id="3.10.290.10:FF:000001">
    <property type="entry name" value="30S ribosomal protein S4"/>
    <property type="match status" value="1"/>
</dbReference>
<dbReference type="PROSITE" id="PS50889">
    <property type="entry name" value="S4"/>
    <property type="match status" value="1"/>
</dbReference>
<gene>
    <name evidence="7 11" type="primary">rpsD</name>
</gene>
<keyword evidence="2 7" id="KW-0699">rRNA-binding</keyword>